<dbReference type="InterPro" id="IPR020084">
    <property type="entry name" value="NUDIX_hydrolase_CS"/>
</dbReference>
<keyword evidence="1" id="KW-0378">Hydrolase</keyword>
<dbReference type="EMBL" id="CAICTM010000184">
    <property type="protein sequence ID" value="CAB9504080.1"/>
    <property type="molecule type" value="Genomic_DNA"/>
</dbReference>
<dbReference type="InterPro" id="IPR015797">
    <property type="entry name" value="NUDIX_hydrolase-like_dom_sf"/>
</dbReference>
<organism evidence="3 4">
    <name type="scientific">Seminavis robusta</name>
    <dbReference type="NCBI Taxonomy" id="568900"/>
    <lineage>
        <taxon>Eukaryota</taxon>
        <taxon>Sar</taxon>
        <taxon>Stramenopiles</taxon>
        <taxon>Ochrophyta</taxon>
        <taxon>Bacillariophyta</taxon>
        <taxon>Bacillariophyceae</taxon>
        <taxon>Bacillariophycidae</taxon>
        <taxon>Naviculales</taxon>
        <taxon>Naviculaceae</taxon>
        <taxon>Seminavis</taxon>
    </lineage>
</organism>
<sequence length="263" mass="29219">MTNRLLLREVNQRNPLVPFLWGCLISYLAAYWQMTRSCGSNSAAAVRRGSRSQESKFKGVQHWKEGFTQKVETLYETPFARFQVHSVKLESGKIVDDWMWFDEAEHVNILVEKASTNGGAPAYLVLRQTKYGASGETLAIVGGLMEPGENALDTAKRELKEELGLESQEWMPLGSYRTAINRGGGIVHCYMAGNSTPIPNTRVSGEGGRAFGESEKQQLVEMSREQLVDAMLQGKFQEVKWTATIALAMLKTGIAEAHNSKLS</sequence>
<evidence type="ECO:0000259" key="2">
    <source>
        <dbReference type="PROSITE" id="PS51462"/>
    </source>
</evidence>
<dbReference type="Proteomes" id="UP001153069">
    <property type="component" value="Unassembled WGS sequence"/>
</dbReference>
<dbReference type="Gene3D" id="3.90.79.10">
    <property type="entry name" value="Nucleoside Triphosphate Pyrophosphohydrolase"/>
    <property type="match status" value="1"/>
</dbReference>
<evidence type="ECO:0000313" key="4">
    <source>
        <dbReference type="Proteomes" id="UP001153069"/>
    </source>
</evidence>
<dbReference type="Pfam" id="PF00293">
    <property type="entry name" value="NUDIX"/>
    <property type="match status" value="1"/>
</dbReference>
<keyword evidence="4" id="KW-1185">Reference proteome</keyword>
<proteinExistence type="predicted"/>
<dbReference type="SUPFAM" id="SSF55811">
    <property type="entry name" value="Nudix"/>
    <property type="match status" value="1"/>
</dbReference>
<accession>A0A9N8DP00</accession>
<dbReference type="GO" id="GO:0016787">
    <property type="term" value="F:hydrolase activity"/>
    <property type="evidence" value="ECO:0007669"/>
    <property type="project" value="UniProtKB-KW"/>
</dbReference>
<feature type="domain" description="Nudix hydrolase" evidence="2">
    <location>
        <begin position="100"/>
        <end position="244"/>
    </location>
</feature>
<dbReference type="InterPro" id="IPR000086">
    <property type="entry name" value="NUDIX_hydrolase_dom"/>
</dbReference>
<gene>
    <name evidence="3" type="ORF">SEMRO_185_G080270.1</name>
</gene>
<name>A0A9N8DP00_9STRA</name>
<dbReference type="AlphaFoldDB" id="A0A9N8DP00"/>
<dbReference type="PROSITE" id="PS51462">
    <property type="entry name" value="NUDIX"/>
    <property type="match status" value="1"/>
</dbReference>
<protein>
    <recommendedName>
        <fullName evidence="2">Nudix hydrolase domain-containing protein</fullName>
    </recommendedName>
</protein>
<reference evidence="3" key="1">
    <citation type="submission" date="2020-06" db="EMBL/GenBank/DDBJ databases">
        <authorList>
            <consortium name="Plant Systems Biology data submission"/>
        </authorList>
    </citation>
    <scope>NUCLEOTIDE SEQUENCE</scope>
    <source>
        <strain evidence="3">D6</strain>
    </source>
</reference>
<dbReference type="OrthoDB" id="447842at2759"/>
<dbReference type="PROSITE" id="PS00893">
    <property type="entry name" value="NUDIX_BOX"/>
    <property type="match status" value="1"/>
</dbReference>
<evidence type="ECO:0000313" key="3">
    <source>
        <dbReference type="EMBL" id="CAB9504080.1"/>
    </source>
</evidence>
<dbReference type="CDD" id="cd03424">
    <property type="entry name" value="NUDIX_ADPRase_Nudt5_UGPPase_Nudt14"/>
    <property type="match status" value="1"/>
</dbReference>
<comment type="caution">
    <text evidence="3">The sequence shown here is derived from an EMBL/GenBank/DDBJ whole genome shotgun (WGS) entry which is preliminary data.</text>
</comment>
<evidence type="ECO:0000256" key="1">
    <source>
        <dbReference type="ARBA" id="ARBA00022801"/>
    </source>
</evidence>